<dbReference type="AlphaFoldDB" id="A0A498K8V4"/>
<evidence type="ECO:0000313" key="4">
    <source>
        <dbReference type="Proteomes" id="UP000290289"/>
    </source>
</evidence>
<name>A0A498K8V4_MALDO</name>
<evidence type="ECO:0000313" key="3">
    <source>
        <dbReference type="EMBL" id="RXI01822.1"/>
    </source>
</evidence>
<keyword evidence="1" id="KW-0560">Oxidoreductase</keyword>
<keyword evidence="2" id="KW-0472">Membrane</keyword>
<proteinExistence type="predicted"/>
<dbReference type="PANTHER" id="PTHR11972">
    <property type="entry name" value="NADPH OXIDASE"/>
    <property type="match status" value="1"/>
</dbReference>
<accession>A0A498K8V4</accession>
<dbReference type="InterPro" id="IPR050369">
    <property type="entry name" value="RBOH/FRE"/>
</dbReference>
<gene>
    <name evidence="3" type="ORF">DVH24_015171</name>
</gene>
<organism evidence="3 4">
    <name type="scientific">Malus domestica</name>
    <name type="common">Apple</name>
    <name type="synonym">Pyrus malus</name>
    <dbReference type="NCBI Taxonomy" id="3750"/>
    <lineage>
        <taxon>Eukaryota</taxon>
        <taxon>Viridiplantae</taxon>
        <taxon>Streptophyta</taxon>
        <taxon>Embryophyta</taxon>
        <taxon>Tracheophyta</taxon>
        <taxon>Spermatophyta</taxon>
        <taxon>Magnoliopsida</taxon>
        <taxon>eudicotyledons</taxon>
        <taxon>Gunneridae</taxon>
        <taxon>Pentapetalae</taxon>
        <taxon>rosids</taxon>
        <taxon>fabids</taxon>
        <taxon>Rosales</taxon>
        <taxon>Rosaceae</taxon>
        <taxon>Amygdaloideae</taxon>
        <taxon>Maleae</taxon>
        <taxon>Malus</taxon>
    </lineage>
</organism>
<dbReference type="STRING" id="3750.A0A498K8V4"/>
<comment type="caution">
    <text evidence="3">The sequence shown here is derived from an EMBL/GenBank/DDBJ whole genome shotgun (WGS) entry which is preliminary data.</text>
</comment>
<evidence type="ECO:0000256" key="1">
    <source>
        <dbReference type="ARBA" id="ARBA00023002"/>
    </source>
</evidence>
<feature type="transmembrane region" description="Helical" evidence="2">
    <location>
        <begin position="122"/>
        <end position="143"/>
    </location>
</feature>
<dbReference type="EMBL" id="RDQH01000330">
    <property type="protein sequence ID" value="RXI01822.1"/>
    <property type="molecule type" value="Genomic_DNA"/>
</dbReference>
<sequence>MAYLMEDNWRRIGVIAPWISILLDHFTSKFIQYKNRAMFDVMGYCVFIAKGGAETLKFNMALILLPICGNSITWVIAFGILVGVELYVGSHLTCDFCRPLHSTDDEFKPIKLFYGTNWPDDYWWFVFSIVLQWCLYIAFNYNLAMSIYCHRCRCIRLFQSYSTHVRA</sequence>
<feature type="transmembrane region" description="Helical" evidence="2">
    <location>
        <begin position="60"/>
        <end position="82"/>
    </location>
</feature>
<keyword evidence="2" id="KW-1133">Transmembrane helix</keyword>
<evidence type="ECO:0000256" key="2">
    <source>
        <dbReference type="SAM" id="Phobius"/>
    </source>
</evidence>
<keyword evidence="2" id="KW-0812">Transmembrane</keyword>
<dbReference type="Proteomes" id="UP000290289">
    <property type="component" value="Chromosome 4"/>
</dbReference>
<dbReference type="GO" id="GO:0016174">
    <property type="term" value="F:NAD(P)H oxidase H2O2-forming activity"/>
    <property type="evidence" value="ECO:0007669"/>
    <property type="project" value="TreeGrafter"/>
</dbReference>
<dbReference type="GO" id="GO:0005886">
    <property type="term" value="C:plasma membrane"/>
    <property type="evidence" value="ECO:0007669"/>
    <property type="project" value="TreeGrafter"/>
</dbReference>
<dbReference type="PANTHER" id="PTHR11972:SF64">
    <property type="entry name" value="RESPIRATORY BURST OXIDASE HOMOLOG PROTEIN B"/>
    <property type="match status" value="1"/>
</dbReference>
<keyword evidence="4" id="KW-1185">Reference proteome</keyword>
<reference evidence="3 4" key="1">
    <citation type="submission" date="2018-10" db="EMBL/GenBank/DDBJ databases">
        <title>A high-quality apple genome assembly.</title>
        <authorList>
            <person name="Hu J."/>
        </authorList>
    </citation>
    <scope>NUCLEOTIDE SEQUENCE [LARGE SCALE GENOMIC DNA]</scope>
    <source>
        <strain evidence="4">cv. HFTH1</strain>
        <tissue evidence="3">Young leaf</tissue>
    </source>
</reference>
<protein>
    <submittedName>
        <fullName evidence="3">Uncharacterized protein</fullName>
    </submittedName>
</protein>